<evidence type="ECO:0000256" key="1">
    <source>
        <dbReference type="ARBA" id="ARBA00022801"/>
    </source>
</evidence>
<dbReference type="Pfam" id="PF01339">
    <property type="entry name" value="CheB_methylest"/>
    <property type="match status" value="1"/>
</dbReference>
<dbReference type="NCBIfam" id="NF001965">
    <property type="entry name" value="PRK00742.1"/>
    <property type="match status" value="1"/>
</dbReference>
<dbReference type="GO" id="GO:0008984">
    <property type="term" value="F:protein-glutamate methylesterase activity"/>
    <property type="evidence" value="ECO:0007669"/>
    <property type="project" value="UniProtKB-UniRule"/>
</dbReference>
<dbReference type="CDD" id="cd16432">
    <property type="entry name" value="CheB_Rec"/>
    <property type="match status" value="1"/>
</dbReference>
<evidence type="ECO:0000256" key="2">
    <source>
        <dbReference type="ARBA" id="ARBA00048267"/>
    </source>
</evidence>
<evidence type="ECO:0000256" key="3">
    <source>
        <dbReference type="HAMAP-Rule" id="MF_00099"/>
    </source>
</evidence>
<reference evidence="8 9" key="1">
    <citation type="submission" date="2020-05" db="EMBL/GenBank/DDBJ databases">
        <title>Draft genome sequence of Desulfovibrio psychrotolerans JS1T.</title>
        <authorList>
            <person name="Ueno A."/>
            <person name="Tamazawa S."/>
            <person name="Tamamura S."/>
            <person name="Murakami T."/>
            <person name="Kiyama T."/>
            <person name="Inomata H."/>
            <person name="Amano Y."/>
            <person name="Miyakawa K."/>
            <person name="Tamaki H."/>
            <person name="Naganuma T."/>
            <person name="Kaneko K."/>
        </authorList>
    </citation>
    <scope>NUCLEOTIDE SEQUENCE [LARGE SCALE GENOMIC DNA]</scope>
    <source>
        <strain evidence="8 9">JS1</strain>
    </source>
</reference>
<accession>A0A7J0BUZ6</accession>
<dbReference type="PIRSF" id="PIRSF000876">
    <property type="entry name" value="RR_chemtxs_CheB"/>
    <property type="match status" value="1"/>
</dbReference>
<dbReference type="PROSITE" id="PS50110">
    <property type="entry name" value="RESPONSE_REGULATORY"/>
    <property type="match status" value="1"/>
</dbReference>
<comment type="PTM">
    <text evidence="3">Phosphorylated by CheA. Phosphorylation of the N-terminal regulatory domain activates the methylesterase activity.</text>
</comment>
<comment type="subcellular location">
    <subcellularLocation>
        <location evidence="3">Cytoplasm</location>
    </subcellularLocation>
</comment>
<feature type="modified residue" description="4-aspartylphosphate" evidence="3 5">
    <location>
        <position position="54"/>
    </location>
</feature>
<proteinExistence type="inferred from homology"/>
<sequence>MITVVVVDDSAFMRKALSSMLEKDPEIRVVATARDGQEGLELIRKHNPDVVTLDIEMPRMDGLTALRHIMMEMPRPVLMVSSLTVEGAEATLKALELGAVDFIPKQLSKVSLDIVKIEEDLQDKVKQISRRRVVSPRAVRPVRPAGAAGVSAGAAVAPGVPRMVASRAGRPLRDVVAIGVSTGGPPAVQKVLSQLPADFPASILIAQHMPAAFTGPFAKRLDGVCKIKVKEAEPGDKAMPGTAYVAPGGKHIRLELRGGRMEIIVTPEPAEALYKPSANVLMESVGNLVGRRALGVILTGMGSDGAEGMRVLKQKGGRAFAQSDATCVVYGMPKAIVDAGLADEIHDIDDMAEAIMAGLYK</sequence>
<dbReference type="GO" id="GO:0006935">
    <property type="term" value="P:chemotaxis"/>
    <property type="evidence" value="ECO:0007669"/>
    <property type="project" value="UniProtKB-UniRule"/>
</dbReference>
<name>A0A7J0BUZ6_9BACT</name>
<dbReference type="EC" id="3.5.1.44" evidence="3"/>
<gene>
    <name evidence="8" type="primary">cheB2</name>
    <name evidence="3" type="synonym">cheB</name>
    <name evidence="8" type="ORF">DSM19430T_22130</name>
</gene>
<feature type="active site" evidence="3 4">
    <location>
        <position position="181"/>
    </location>
</feature>
<dbReference type="GO" id="GO:0005737">
    <property type="term" value="C:cytoplasm"/>
    <property type="evidence" value="ECO:0007669"/>
    <property type="project" value="UniProtKB-SubCell"/>
</dbReference>
<dbReference type="HAMAP" id="MF_00099">
    <property type="entry name" value="CheB_chemtxs"/>
    <property type="match status" value="1"/>
</dbReference>
<comment type="catalytic activity">
    <reaction evidence="3">
        <text>L-glutaminyl-[protein] + H2O = L-glutamyl-[protein] + NH4(+)</text>
        <dbReference type="Rhea" id="RHEA:16441"/>
        <dbReference type="Rhea" id="RHEA-COMP:10207"/>
        <dbReference type="Rhea" id="RHEA-COMP:10208"/>
        <dbReference type="ChEBI" id="CHEBI:15377"/>
        <dbReference type="ChEBI" id="CHEBI:28938"/>
        <dbReference type="ChEBI" id="CHEBI:29973"/>
        <dbReference type="ChEBI" id="CHEBI:30011"/>
        <dbReference type="EC" id="3.5.1.44"/>
    </reaction>
</comment>
<dbReference type="InterPro" id="IPR001789">
    <property type="entry name" value="Sig_transdc_resp-reg_receiver"/>
</dbReference>
<evidence type="ECO:0000313" key="8">
    <source>
        <dbReference type="EMBL" id="GFM37529.1"/>
    </source>
</evidence>
<dbReference type="PROSITE" id="PS50122">
    <property type="entry name" value="CHEB"/>
    <property type="match status" value="1"/>
</dbReference>
<dbReference type="InterPro" id="IPR008248">
    <property type="entry name" value="CheB-like"/>
</dbReference>
<dbReference type="Proteomes" id="UP000503820">
    <property type="component" value="Unassembled WGS sequence"/>
</dbReference>
<keyword evidence="3 4" id="KW-0145">Chemotaxis</keyword>
<dbReference type="AlphaFoldDB" id="A0A7J0BUZ6"/>
<evidence type="ECO:0000256" key="5">
    <source>
        <dbReference type="PROSITE-ProRule" id="PRU00169"/>
    </source>
</evidence>
<comment type="function">
    <text evidence="3">Involved in chemotaxis. Part of a chemotaxis signal transduction system that modulates chemotaxis in response to various stimuli. Catalyzes the demethylation of specific methylglutamate residues introduced into the chemoreceptors (methyl-accepting chemotaxis proteins or MCP) by CheR. Also mediates the irreversible deamidation of specific glutamine residues to glutamic acid.</text>
</comment>
<keyword evidence="1 3" id="KW-0378">Hydrolase</keyword>
<dbReference type="Gene3D" id="3.40.50.2300">
    <property type="match status" value="1"/>
</dbReference>
<dbReference type="Gene3D" id="3.40.50.180">
    <property type="entry name" value="Methylesterase CheB, C-terminal domain"/>
    <property type="match status" value="1"/>
</dbReference>
<protein>
    <recommendedName>
        <fullName evidence="3">Protein-glutamate methylesterase/protein-glutamine glutaminase</fullName>
        <ecNumber evidence="3">3.1.1.61</ecNumber>
        <ecNumber evidence="3">3.5.1.44</ecNumber>
    </recommendedName>
</protein>
<dbReference type="RefSeq" id="WP_174410119.1">
    <property type="nucleotide sequence ID" value="NZ_BLVP01000008.1"/>
</dbReference>
<dbReference type="CDD" id="cd17541">
    <property type="entry name" value="REC_CheB-like"/>
    <property type="match status" value="1"/>
</dbReference>
<dbReference type="Pfam" id="PF00072">
    <property type="entry name" value="Response_reg"/>
    <property type="match status" value="1"/>
</dbReference>
<dbReference type="SMART" id="SM00448">
    <property type="entry name" value="REC"/>
    <property type="match status" value="1"/>
</dbReference>
<feature type="domain" description="CheB-type methylesterase" evidence="7">
    <location>
        <begin position="169"/>
        <end position="361"/>
    </location>
</feature>
<evidence type="ECO:0000259" key="7">
    <source>
        <dbReference type="PROSITE" id="PS50122"/>
    </source>
</evidence>
<dbReference type="EC" id="3.1.1.61" evidence="3"/>
<dbReference type="InterPro" id="IPR011006">
    <property type="entry name" value="CheY-like_superfamily"/>
</dbReference>
<comment type="domain">
    <text evidence="3">Contains a C-terminal catalytic domain, and an N-terminal region which modulates catalytic activity.</text>
</comment>
<dbReference type="InterPro" id="IPR035909">
    <property type="entry name" value="CheB_C"/>
</dbReference>
<dbReference type="SUPFAM" id="SSF52738">
    <property type="entry name" value="Methylesterase CheB, C-terminal domain"/>
    <property type="match status" value="1"/>
</dbReference>
<dbReference type="EMBL" id="BLVP01000008">
    <property type="protein sequence ID" value="GFM37529.1"/>
    <property type="molecule type" value="Genomic_DNA"/>
</dbReference>
<keyword evidence="3 5" id="KW-0597">Phosphoprotein</keyword>
<dbReference type="InterPro" id="IPR000673">
    <property type="entry name" value="Sig_transdc_resp-reg_Me-estase"/>
</dbReference>
<dbReference type="GO" id="GO:0050568">
    <property type="term" value="F:protein-glutamine glutaminase activity"/>
    <property type="evidence" value="ECO:0007669"/>
    <property type="project" value="UniProtKB-UniRule"/>
</dbReference>
<evidence type="ECO:0000313" key="9">
    <source>
        <dbReference type="Proteomes" id="UP000503820"/>
    </source>
</evidence>
<feature type="active site" evidence="3 4">
    <location>
        <position position="304"/>
    </location>
</feature>
<dbReference type="NCBIfam" id="NF009206">
    <property type="entry name" value="PRK12555.1"/>
    <property type="match status" value="1"/>
</dbReference>
<feature type="domain" description="Response regulatory" evidence="6">
    <location>
        <begin position="3"/>
        <end position="120"/>
    </location>
</feature>
<comment type="catalytic activity">
    <reaction evidence="2 3">
        <text>[protein]-L-glutamate 5-O-methyl ester + H2O = L-glutamyl-[protein] + methanol + H(+)</text>
        <dbReference type="Rhea" id="RHEA:23236"/>
        <dbReference type="Rhea" id="RHEA-COMP:10208"/>
        <dbReference type="Rhea" id="RHEA-COMP:10311"/>
        <dbReference type="ChEBI" id="CHEBI:15377"/>
        <dbReference type="ChEBI" id="CHEBI:15378"/>
        <dbReference type="ChEBI" id="CHEBI:17790"/>
        <dbReference type="ChEBI" id="CHEBI:29973"/>
        <dbReference type="ChEBI" id="CHEBI:82795"/>
        <dbReference type="EC" id="3.1.1.61"/>
    </reaction>
</comment>
<comment type="caution">
    <text evidence="8">The sequence shown here is derived from an EMBL/GenBank/DDBJ whole genome shotgun (WGS) entry which is preliminary data.</text>
</comment>
<comment type="similarity">
    <text evidence="3">Belongs to the CheB family.</text>
</comment>
<evidence type="ECO:0000256" key="4">
    <source>
        <dbReference type="PROSITE-ProRule" id="PRU00050"/>
    </source>
</evidence>
<dbReference type="GO" id="GO:0000156">
    <property type="term" value="F:phosphorelay response regulator activity"/>
    <property type="evidence" value="ECO:0007669"/>
    <property type="project" value="InterPro"/>
</dbReference>
<keyword evidence="9" id="KW-1185">Reference proteome</keyword>
<evidence type="ECO:0000259" key="6">
    <source>
        <dbReference type="PROSITE" id="PS50110"/>
    </source>
</evidence>
<feature type="active site" evidence="3 4">
    <location>
        <position position="208"/>
    </location>
</feature>
<dbReference type="SUPFAM" id="SSF52172">
    <property type="entry name" value="CheY-like"/>
    <property type="match status" value="1"/>
</dbReference>
<keyword evidence="3" id="KW-0963">Cytoplasm</keyword>
<organism evidence="8 9">
    <name type="scientific">Desulfovibrio psychrotolerans</name>
    <dbReference type="NCBI Taxonomy" id="415242"/>
    <lineage>
        <taxon>Bacteria</taxon>
        <taxon>Pseudomonadati</taxon>
        <taxon>Thermodesulfobacteriota</taxon>
        <taxon>Desulfovibrionia</taxon>
        <taxon>Desulfovibrionales</taxon>
        <taxon>Desulfovibrionaceae</taxon>
        <taxon>Desulfovibrio</taxon>
    </lineage>
</organism>
<dbReference type="PANTHER" id="PTHR42872:SF3">
    <property type="entry name" value="PROTEIN-GLUTAMATE METHYLESTERASE_PROTEIN-GLUTAMINE GLUTAMINASE 1"/>
    <property type="match status" value="1"/>
</dbReference>
<dbReference type="PANTHER" id="PTHR42872">
    <property type="entry name" value="PROTEIN-GLUTAMATE METHYLESTERASE/PROTEIN-GLUTAMINE GLUTAMINASE"/>
    <property type="match status" value="1"/>
</dbReference>